<dbReference type="SUPFAM" id="SSF53822">
    <property type="entry name" value="Periplasmic binding protein-like I"/>
    <property type="match status" value="4"/>
</dbReference>
<evidence type="ECO:0000256" key="9">
    <source>
        <dbReference type="SAM" id="SignalP"/>
    </source>
</evidence>
<feature type="transmembrane region" description="Helical" evidence="8">
    <location>
        <begin position="1982"/>
        <end position="2005"/>
    </location>
</feature>
<dbReference type="FunFam" id="3.40.50.2300:FF:000145">
    <property type="entry name" value="Glutamate receptor, metabotropic"/>
    <property type="match status" value="2"/>
</dbReference>
<evidence type="ECO:0000313" key="11">
    <source>
        <dbReference type="EnsemblMetazoa" id="XP_030835366"/>
    </source>
</evidence>
<dbReference type="PRINTS" id="PR00248">
    <property type="entry name" value="GPCRMGR"/>
</dbReference>
<proteinExistence type="predicted"/>
<dbReference type="InterPro" id="IPR028082">
    <property type="entry name" value="Peripla_BP_I"/>
</dbReference>
<feature type="transmembrane region" description="Helical" evidence="8">
    <location>
        <begin position="2178"/>
        <end position="2201"/>
    </location>
</feature>
<keyword evidence="12" id="KW-1185">Reference proteome</keyword>
<feature type="transmembrane region" description="Helical" evidence="8">
    <location>
        <begin position="2207"/>
        <end position="2227"/>
    </location>
</feature>
<feature type="transmembrane region" description="Helical" evidence="8">
    <location>
        <begin position="2093"/>
        <end position="2114"/>
    </location>
</feature>
<dbReference type="GO" id="GO:0001641">
    <property type="term" value="F:group II metabotropic glutamate receptor activity"/>
    <property type="evidence" value="ECO:0000318"/>
    <property type="project" value="GO_Central"/>
</dbReference>
<keyword evidence="5" id="KW-0675">Receptor</keyword>
<dbReference type="EnsemblMetazoa" id="XM_030979506">
    <property type="protein sequence ID" value="XP_030835366"/>
    <property type="gene ID" value="LOC582405"/>
</dbReference>
<evidence type="ECO:0000256" key="7">
    <source>
        <dbReference type="SAM" id="MobiDB-lite"/>
    </source>
</evidence>
<dbReference type="Pfam" id="PF00003">
    <property type="entry name" value="7tm_3"/>
    <property type="match status" value="1"/>
</dbReference>
<evidence type="ECO:0000256" key="1">
    <source>
        <dbReference type="ARBA" id="ARBA00004141"/>
    </source>
</evidence>
<reference evidence="11" key="2">
    <citation type="submission" date="2021-01" db="UniProtKB">
        <authorList>
            <consortium name="EnsemblMetazoa"/>
        </authorList>
    </citation>
    <scope>IDENTIFICATION</scope>
</reference>
<dbReference type="OrthoDB" id="425344at2759"/>
<feature type="transmembrane region" description="Helical" evidence="8">
    <location>
        <begin position="2048"/>
        <end position="2072"/>
    </location>
</feature>
<comment type="subcellular location">
    <subcellularLocation>
        <location evidence="1">Membrane</location>
        <topology evidence="1">Multi-pass membrane protein</topology>
    </subcellularLocation>
</comment>
<evidence type="ECO:0000256" key="4">
    <source>
        <dbReference type="ARBA" id="ARBA00023136"/>
    </source>
</evidence>
<name>A0A7M7NE72_STRPU</name>
<feature type="transmembrane region" description="Helical" evidence="8">
    <location>
        <begin position="2148"/>
        <end position="2166"/>
    </location>
</feature>
<keyword evidence="3 8" id="KW-1133">Transmembrane helix</keyword>
<dbReference type="GO" id="GO:0005886">
    <property type="term" value="C:plasma membrane"/>
    <property type="evidence" value="ECO:0000318"/>
    <property type="project" value="GO_Central"/>
</dbReference>
<evidence type="ECO:0000313" key="12">
    <source>
        <dbReference type="Proteomes" id="UP000007110"/>
    </source>
</evidence>
<keyword evidence="9" id="KW-0732">Signal</keyword>
<evidence type="ECO:0000256" key="5">
    <source>
        <dbReference type="ARBA" id="ARBA00023170"/>
    </source>
</evidence>
<feature type="chain" id="PRO_5029567755" description="G-protein coupled receptors family 3 profile domain-containing protein" evidence="9">
    <location>
        <begin position="29"/>
        <end position="2307"/>
    </location>
</feature>
<dbReference type="InterPro" id="IPR017978">
    <property type="entry name" value="GPCR_3_C"/>
</dbReference>
<dbReference type="GeneID" id="582405"/>
<evidence type="ECO:0000256" key="8">
    <source>
        <dbReference type="SAM" id="Phobius"/>
    </source>
</evidence>
<dbReference type="InterPro" id="IPR000337">
    <property type="entry name" value="GPCR_3"/>
</dbReference>
<dbReference type="GO" id="GO:0007216">
    <property type="term" value="P:G protein-coupled glutamate receptor signaling pathway"/>
    <property type="evidence" value="ECO:0000318"/>
    <property type="project" value="GO_Central"/>
</dbReference>
<evidence type="ECO:0000256" key="3">
    <source>
        <dbReference type="ARBA" id="ARBA00022989"/>
    </source>
</evidence>
<feature type="region of interest" description="Disordered" evidence="7">
    <location>
        <begin position="2247"/>
        <end position="2285"/>
    </location>
</feature>
<dbReference type="Gene3D" id="3.40.50.2300">
    <property type="match status" value="8"/>
</dbReference>
<feature type="compositionally biased region" description="Pro residues" evidence="7">
    <location>
        <begin position="1955"/>
        <end position="1964"/>
    </location>
</feature>
<dbReference type="InterPro" id="IPR001828">
    <property type="entry name" value="ANF_lig-bd_rcpt"/>
</dbReference>
<dbReference type="Pfam" id="PF01094">
    <property type="entry name" value="ANF_receptor"/>
    <property type="match status" value="4"/>
</dbReference>
<dbReference type="KEGG" id="spu:582405"/>
<reference evidence="12" key="1">
    <citation type="submission" date="2015-02" db="EMBL/GenBank/DDBJ databases">
        <title>Genome sequencing for Strongylocentrotus purpuratus.</title>
        <authorList>
            <person name="Murali S."/>
            <person name="Liu Y."/>
            <person name="Vee V."/>
            <person name="English A."/>
            <person name="Wang M."/>
            <person name="Skinner E."/>
            <person name="Han Y."/>
            <person name="Muzny D.M."/>
            <person name="Worley K.C."/>
            <person name="Gibbs R.A."/>
        </authorList>
    </citation>
    <scope>NUCLEOTIDE SEQUENCE</scope>
</reference>
<dbReference type="OMA" id="CIRFRTT"/>
<keyword evidence="4 8" id="KW-0472">Membrane</keyword>
<feature type="region of interest" description="Disordered" evidence="7">
    <location>
        <begin position="1941"/>
        <end position="1968"/>
    </location>
</feature>
<keyword evidence="6" id="KW-0325">Glycoprotein</keyword>
<evidence type="ECO:0000259" key="10">
    <source>
        <dbReference type="PROSITE" id="PS50259"/>
    </source>
</evidence>
<accession>A0A7M7NE72</accession>
<dbReference type="RefSeq" id="XP_030835366.1">
    <property type="nucleotide sequence ID" value="XM_030979506.1"/>
</dbReference>
<feature type="transmembrane region" description="Helical" evidence="8">
    <location>
        <begin position="2017"/>
        <end position="2036"/>
    </location>
</feature>
<dbReference type="InterPro" id="IPR050726">
    <property type="entry name" value="mGluR"/>
</dbReference>
<sequence>MITLRNIERAVLLIFVAVLPFARPQCESDRRGIIPGDITLGFLFPFYAASGDGFSCGNGISDHQNIQLLEAAIHTINNDAATATNGIKIGLEAWDTCNSRQVAVQRAMEYLGDRTPTRQTSTQQCDSAAFKPIVIGHLINDEGPAVDALLTDAMVPAISYAATQAMLTSDNEYSFFSRTIPSDDDIARALVAILKRMGWTYVAMVTTDNSGERSAGQTFQDIAESNGICVSVQSRIPEGTAEASVFNQVLTDIGAKPKVKVVVLFTSSYLAQGLYDAADASGAELQWVLGHRALLDPSSLDQQPTVTRGVLGVLPQSYSPTTSDINSGFDDYFKGLTPATVNTTADPWFVEFYQESLGCNVGSPSGGRPQCGSVQAQQFVDSYVRSPYYQGIKDAVQIAMSAVRLLQEKKCPGMMGVCGQLLAATPQEWLATVRSIPLDGQQAFRQDGSASNTMLNIFNMKTSSAGYSLQNVGSWQDGMLTFDPANVDLWTGDSSQPVISICGVPCLDEACRAVATNNTMVYMGGDIILGGLFSVHSWDDSTQACGPIRREGVLRLEAMLYALDQINNGADLLPAIALGMDGLDTCSNKRVAGEAAQRFIVEADFGTGGSGQRMTKDGYEELVYGVIGPESDDEIWTVNRILSFYGVPLIAYDSYDSQLSNRRTVPNMARLTPNTYADTIPLARALGARGIRYVQMLYTSTFSSARSVFTSIGRLNSICVSQALSIDSSTDWDDTFNKLAARSEAKFIVLLLEPSLVQTFLSELSSRNLIGQYYLVGNSLFPLDDYLQNDIDTIRGLTQVSRLGRTYPPAFVSYLKSLRPETNSRNPWFAEFWMDHFQCQLNGYESTYTTPCTGNEALSDDDIFDPTVADVVDATYTMARALHDLQREKCPSSTQICTEMIASEGSELFQKITRQSFTSPFDQALIRFNSVGDVISSFYIYNYQQSGSGSLSPVQIASYISYAFVTTDENLIVYNENGQAVTDPSTQCTGICDECNTIGRGQTAYIPGDLWIGGFFSISEEADDQYTCTGRVDTYNMQLLEAFLFAVDKVNDDDTILQNFQLGAVGFDTCGSSDKARREVSNYVAGTVEYRTGYFPTSMSVAGIIGGQTSDTSLAIADVLNSLMVNQVSFGASTTELSDDEEYPYFLRTLPSDSQQASALVDLISRFDWFYVSVVYSDNAYGNDIYAEFRKHARDAGICLAMALGVPATGVVNYPGIVSSLMSNPQSKVVVLLTSGVHAKGVLEAAEDAEAFDLQWIGTDTWGNRKDITANATRVARGALIVELQDNTTQEFETFFTLHTSYNNNRNPWWQDYVMDVFQCQISGKPYRFDTPCAPGYQDFSDKFTQATEVQYVINAVLAFAVGLDGAIKSLCPNLKEYETCDEIYSNPLIVHDHIRRANFLGADERQFAFDEQGDGQPRYNIINLNDSLTFNKVGTWESGYLVISKNVQFYNDAVEVSSLQSNCTGRCAECSQASATRPTVIQRGGELQIAALFAAHDQPQDVSTDCGSLRIEGVVDAEALLYAINEINSDDSILPGITLGATALDTCQSASRGVSELSSFLSGALTQNHQPWFQIAAVLSGGRPDMVSNTATVSQEYQYTQISYSSVGNPSSNLISITASYNDKADALASLLMHYSWSYVGAVYDGQDRQQHTLFNTFLEASYEADICVGLTAALTGNDPASVLQQIEDNGNINVVVVFADAVQTKSLLEASQARGGRRLTFILAFPQEYPADGISQSFAGSLALFTPPPPVAFQQYFTALDPTDEGVSPWFVEYLEDKFKCDVDNDGDCSGTLHASLEDVLEYGGASSDIINAVSAVAQGTHNLLWQLCGENYNGLCASFVEATANPETLQYAIANVPFTGIGGQMISLTNGMRAGQFDIWNGQQDGQTNSFSKVGSWNRVGLILNTDGVQLFDANSNRGPAQSECSPGSTCQDTCSVPPTTLPPFTREPLPSTRPTPPPSRIPGGGNATAFTSIGSIQFYILIAIAATGAFLTAVMIIILIARWNNPLARGMSSFLHLTLLLGILLLFILVPINSSPESAMICALQRVITGIAFAFCYVSVFLLLVRLYRIGIRERRIVGKRAPFINNSSQALLFFVFIMIEVVFLVQWLVQQPPTHLSYASTTGQESVTAYCGHTSKDTVLSLLYVYLLMIVSLVISIQAWCSIKVVFTREFSIFIATIAICLCVMVAWIIAAVVVVDLDAGSLMSSINAIVQAFILLLLLVLPKAKLLWSGKHDEFWESSSVTSSEYGGDRRQSGGTDFDGLENYPTGGSADNEYDSPVDYMHENPVYESTLPDKSMDLATI</sequence>
<dbReference type="GO" id="GO:0051966">
    <property type="term" value="P:regulation of synaptic transmission, glutamatergic"/>
    <property type="evidence" value="ECO:0000318"/>
    <property type="project" value="GO_Central"/>
</dbReference>
<evidence type="ECO:0000256" key="6">
    <source>
        <dbReference type="ARBA" id="ARBA00023180"/>
    </source>
</evidence>
<evidence type="ECO:0000256" key="2">
    <source>
        <dbReference type="ARBA" id="ARBA00022692"/>
    </source>
</evidence>
<protein>
    <recommendedName>
        <fullName evidence="10">G-protein coupled receptors family 3 profile domain-containing protein</fullName>
    </recommendedName>
</protein>
<feature type="signal peptide" evidence="9">
    <location>
        <begin position="1"/>
        <end position="28"/>
    </location>
</feature>
<dbReference type="PANTHER" id="PTHR24060">
    <property type="entry name" value="METABOTROPIC GLUTAMATE RECEPTOR"/>
    <property type="match status" value="1"/>
</dbReference>
<feature type="domain" description="G-protein coupled receptors family 3 profile" evidence="10">
    <location>
        <begin position="1981"/>
        <end position="2233"/>
    </location>
</feature>
<dbReference type="PROSITE" id="PS50259">
    <property type="entry name" value="G_PROTEIN_RECEP_F3_4"/>
    <property type="match status" value="1"/>
</dbReference>
<keyword evidence="2 8" id="KW-0812">Transmembrane</keyword>
<organism evidence="11 12">
    <name type="scientific">Strongylocentrotus purpuratus</name>
    <name type="common">Purple sea urchin</name>
    <dbReference type="NCBI Taxonomy" id="7668"/>
    <lineage>
        <taxon>Eukaryota</taxon>
        <taxon>Metazoa</taxon>
        <taxon>Echinodermata</taxon>
        <taxon>Eleutherozoa</taxon>
        <taxon>Echinozoa</taxon>
        <taxon>Echinoidea</taxon>
        <taxon>Euechinoidea</taxon>
        <taxon>Echinacea</taxon>
        <taxon>Camarodonta</taxon>
        <taxon>Echinidea</taxon>
        <taxon>Strongylocentrotidae</taxon>
        <taxon>Strongylocentrotus</taxon>
    </lineage>
</organism>
<dbReference type="InParanoid" id="A0A7M7NE72"/>
<dbReference type="Proteomes" id="UP000007110">
    <property type="component" value="Unassembled WGS sequence"/>
</dbReference>